<organism evidence="1 2">
    <name type="scientific">Tanacetum coccineum</name>
    <dbReference type="NCBI Taxonomy" id="301880"/>
    <lineage>
        <taxon>Eukaryota</taxon>
        <taxon>Viridiplantae</taxon>
        <taxon>Streptophyta</taxon>
        <taxon>Embryophyta</taxon>
        <taxon>Tracheophyta</taxon>
        <taxon>Spermatophyta</taxon>
        <taxon>Magnoliopsida</taxon>
        <taxon>eudicotyledons</taxon>
        <taxon>Gunneridae</taxon>
        <taxon>Pentapetalae</taxon>
        <taxon>asterids</taxon>
        <taxon>campanulids</taxon>
        <taxon>Asterales</taxon>
        <taxon>Asteraceae</taxon>
        <taxon>Asteroideae</taxon>
        <taxon>Anthemideae</taxon>
        <taxon>Anthemidinae</taxon>
        <taxon>Tanacetum</taxon>
    </lineage>
</organism>
<evidence type="ECO:0000313" key="2">
    <source>
        <dbReference type="Proteomes" id="UP001151760"/>
    </source>
</evidence>
<accession>A0ABQ4XD81</accession>
<reference evidence="1" key="2">
    <citation type="submission" date="2022-01" db="EMBL/GenBank/DDBJ databases">
        <authorList>
            <person name="Yamashiro T."/>
            <person name="Shiraishi A."/>
            <person name="Satake H."/>
            <person name="Nakayama K."/>
        </authorList>
    </citation>
    <scope>NUCLEOTIDE SEQUENCE</scope>
</reference>
<name>A0ABQ4XD81_9ASTR</name>
<protein>
    <submittedName>
        <fullName evidence="1">Uncharacterized protein</fullName>
    </submittedName>
</protein>
<dbReference type="EMBL" id="BQNB010009415">
    <property type="protein sequence ID" value="GJS63223.1"/>
    <property type="molecule type" value="Genomic_DNA"/>
</dbReference>
<evidence type="ECO:0000313" key="1">
    <source>
        <dbReference type="EMBL" id="GJS63223.1"/>
    </source>
</evidence>
<dbReference type="Proteomes" id="UP001151760">
    <property type="component" value="Unassembled WGS sequence"/>
</dbReference>
<proteinExistence type="predicted"/>
<sequence length="141" mass="15699">MTELPMFKEEDVSIICNNEDESVIGMLTPLEQYSQLFCGVLDRYPHSNCLRSSGNGANFPEKISNCPDPIIDDPVYTLKRDNARSSSVGVVGSMLTSFDGQSWLLTPSCTIVIDGTTSFLFLLNIGKLECIFRYNTRPFAK</sequence>
<keyword evidence="2" id="KW-1185">Reference proteome</keyword>
<gene>
    <name evidence="1" type="ORF">Tco_0677787</name>
</gene>
<comment type="caution">
    <text evidence="1">The sequence shown here is derived from an EMBL/GenBank/DDBJ whole genome shotgun (WGS) entry which is preliminary data.</text>
</comment>
<reference evidence="1" key="1">
    <citation type="journal article" date="2022" name="Int. J. Mol. Sci.">
        <title>Draft Genome of Tanacetum Coccineum: Genomic Comparison of Closely Related Tanacetum-Family Plants.</title>
        <authorList>
            <person name="Yamashiro T."/>
            <person name="Shiraishi A."/>
            <person name="Nakayama K."/>
            <person name="Satake H."/>
        </authorList>
    </citation>
    <scope>NUCLEOTIDE SEQUENCE</scope>
</reference>